<accession>A0A7R9HT47</accession>
<reference evidence="2" key="1">
    <citation type="submission" date="2020-11" db="EMBL/GenBank/DDBJ databases">
        <authorList>
            <person name="Tran Van P."/>
        </authorList>
    </citation>
    <scope>NUCLEOTIDE SEQUENCE</scope>
</reference>
<keyword evidence="1" id="KW-0472">Membrane</keyword>
<organism evidence="2">
    <name type="scientific">Timema monikensis</name>
    <dbReference type="NCBI Taxonomy" id="170555"/>
    <lineage>
        <taxon>Eukaryota</taxon>
        <taxon>Metazoa</taxon>
        <taxon>Ecdysozoa</taxon>
        <taxon>Arthropoda</taxon>
        <taxon>Hexapoda</taxon>
        <taxon>Insecta</taxon>
        <taxon>Pterygota</taxon>
        <taxon>Neoptera</taxon>
        <taxon>Polyneoptera</taxon>
        <taxon>Phasmatodea</taxon>
        <taxon>Timematodea</taxon>
        <taxon>Timematoidea</taxon>
        <taxon>Timematidae</taxon>
        <taxon>Timema</taxon>
    </lineage>
</organism>
<gene>
    <name evidence="2" type="ORF">TMSB3V08_LOCUS8378</name>
</gene>
<feature type="transmembrane region" description="Helical" evidence="1">
    <location>
        <begin position="49"/>
        <end position="66"/>
    </location>
</feature>
<keyword evidence="1" id="KW-1133">Transmembrane helix</keyword>
<dbReference type="EMBL" id="OB795091">
    <property type="protein sequence ID" value="CAD7431652.1"/>
    <property type="molecule type" value="Genomic_DNA"/>
</dbReference>
<name>A0A7R9HT47_9NEOP</name>
<evidence type="ECO:0000256" key="1">
    <source>
        <dbReference type="SAM" id="Phobius"/>
    </source>
</evidence>
<evidence type="ECO:0000313" key="2">
    <source>
        <dbReference type="EMBL" id="CAD7431652.1"/>
    </source>
</evidence>
<proteinExistence type="predicted"/>
<protein>
    <submittedName>
        <fullName evidence="2">Uncharacterized protein</fullName>
    </submittedName>
</protein>
<dbReference type="AlphaFoldDB" id="A0A7R9HT47"/>
<sequence>MQMKSRGPCDLSVKVSRYVAVLGTEWYLAPSGRLEGRVLRDSLFSQRIVSYYPFGLYAYVLIALIGN</sequence>
<keyword evidence="1" id="KW-0812">Transmembrane</keyword>